<evidence type="ECO:0000313" key="1">
    <source>
        <dbReference type="EMBL" id="MFC0627120.1"/>
    </source>
</evidence>
<evidence type="ECO:0008006" key="3">
    <source>
        <dbReference type="Google" id="ProtNLM"/>
    </source>
</evidence>
<dbReference type="EMBL" id="JBHLTC010000030">
    <property type="protein sequence ID" value="MFC0627120.1"/>
    <property type="molecule type" value="Genomic_DNA"/>
</dbReference>
<accession>A0ABV6QR51</accession>
<gene>
    <name evidence="1" type="ORF">ACFFGN_23800</name>
</gene>
<protein>
    <recommendedName>
        <fullName evidence="3">Lipoprotein LpqN</fullName>
    </recommendedName>
</protein>
<sequence>MRFFFGKALPIFVAAVAVAVFGAYSGYVASELLPALPRAGSPNDPDQANSTPPQLGIIRKAPIPNDKPALNPKHLDYRPVDFKLRTKPNPSVEVALSVPRGWTFRAYPKEPQQIRYLDPTLERGLRIESGFTPLRRPNELMDSHIAELVSSQPPENDLQVKSRSSSTVIDDQGNARAVSTLVYTYVPSQTLRFVAVRWVALDGDKADVEMTVNGLPQDERALTAILDVASRTVTRSPLPN</sequence>
<name>A0ABV6QR51_9ACTN</name>
<organism evidence="1 2">
    <name type="scientific">Kribbella deserti</name>
    <dbReference type="NCBI Taxonomy" id="1926257"/>
    <lineage>
        <taxon>Bacteria</taxon>
        <taxon>Bacillati</taxon>
        <taxon>Actinomycetota</taxon>
        <taxon>Actinomycetes</taxon>
        <taxon>Propionibacteriales</taxon>
        <taxon>Kribbellaceae</taxon>
        <taxon>Kribbella</taxon>
    </lineage>
</organism>
<evidence type="ECO:0000313" key="2">
    <source>
        <dbReference type="Proteomes" id="UP001589890"/>
    </source>
</evidence>
<reference evidence="1 2" key="1">
    <citation type="submission" date="2024-09" db="EMBL/GenBank/DDBJ databases">
        <authorList>
            <person name="Sun Q."/>
            <person name="Mori K."/>
        </authorList>
    </citation>
    <scope>NUCLEOTIDE SEQUENCE [LARGE SCALE GENOMIC DNA]</scope>
    <source>
        <strain evidence="1 2">CGMCC 1.15906</strain>
    </source>
</reference>
<dbReference type="RefSeq" id="WP_380051434.1">
    <property type="nucleotide sequence ID" value="NZ_JBHLTC010000030.1"/>
</dbReference>
<proteinExistence type="predicted"/>
<keyword evidence="2" id="KW-1185">Reference proteome</keyword>
<comment type="caution">
    <text evidence="1">The sequence shown here is derived from an EMBL/GenBank/DDBJ whole genome shotgun (WGS) entry which is preliminary data.</text>
</comment>
<dbReference type="Proteomes" id="UP001589890">
    <property type="component" value="Unassembled WGS sequence"/>
</dbReference>